<dbReference type="Gene3D" id="3.10.180.10">
    <property type="entry name" value="2,3-Dihydroxybiphenyl 1,2-Dioxygenase, domain 1"/>
    <property type="match status" value="1"/>
</dbReference>
<dbReference type="Pfam" id="PF00903">
    <property type="entry name" value="Glyoxalase"/>
    <property type="match status" value="1"/>
</dbReference>
<evidence type="ECO:0000313" key="2">
    <source>
        <dbReference type="EMBL" id="TQR18423.1"/>
    </source>
</evidence>
<feature type="domain" description="VOC" evidence="1">
    <location>
        <begin position="16"/>
        <end position="129"/>
    </location>
</feature>
<reference evidence="2 3" key="1">
    <citation type="submission" date="2019-06" db="EMBL/GenBank/DDBJ databases">
        <title>Psychrobacillus vulpis sp. nov., a new species isolated from feces of a red fox that inhabits in The Tablas de Daimiel Natural Park, Albacete, Spain.</title>
        <authorList>
            <person name="Rodriguez M."/>
            <person name="Reina J.C."/>
            <person name="Bejar V."/>
            <person name="Llamas I."/>
        </authorList>
    </citation>
    <scope>NUCLEOTIDE SEQUENCE [LARGE SCALE GENOMIC DNA]</scope>
    <source>
        <strain evidence="2 3">Z8</strain>
    </source>
</reference>
<comment type="caution">
    <text evidence="2">The sequence shown here is derived from an EMBL/GenBank/DDBJ whole genome shotgun (WGS) entry which is preliminary data.</text>
</comment>
<dbReference type="InterPro" id="IPR037523">
    <property type="entry name" value="VOC_core"/>
</dbReference>
<dbReference type="InterPro" id="IPR004360">
    <property type="entry name" value="Glyas_Fos-R_dOase_dom"/>
</dbReference>
<dbReference type="AlphaFoldDB" id="A0A544TLS4"/>
<dbReference type="InterPro" id="IPR029068">
    <property type="entry name" value="Glyas_Bleomycin-R_OHBP_Dase"/>
</dbReference>
<dbReference type="PROSITE" id="PS51819">
    <property type="entry name" value="VOC"/>
    <property type="match status" value="1"/>
</dbReference>
<dbReference type="Proteomes" id="UP000316626">
    <property type="component" value="Unassembled WGS sequence"/>
</dbReference>
<dbReference type="OrthoDB" id="2354281at2"/>
<keyword evidence="3" id="KW-1185">Reference proteome</keyword>
<dbReference type="SUPFAM" id="SSF54593">
    <property type="entry name" value="Glyoxalase/Bleomycin resistance protein/Dihydroxybiphenyl dioxygenase"/>
    <property type="match status" value="1"/>
</dbReference>
<protein>
    <submittedName>
        <fullName evidence="2">VOC family protein</fullName>
    </submittedName>
</protein>
<evidence type="ECO:0000313" key="3">
    <source>
        <dbReference type="Proteomes" id="UP000316626"/>
    </source>
</evidence>
<sequence length="132" mass="15439">MRGMRMIEASVHNKIINGKVVLWHYVEDLSNAVEWYSNILGMKPTSNIDVAYFFNINENTKLAISNRFKVSESLPKSATLDLQSDDIFETHRILKEKGVQVEKIENPIFNYHEFYFSDLENNQIRVHGFVKE</sequence>
<proteinExistence type="predicted"/>
<evidence type="ECO:0000259" key="1">
    <source>
        <dbReference type="PROSITE" id="PS51819"/>
    </source>
</evidence>
<accession>A0A544TLS4</accession>
<gene>
    <name evidence="2" type="ORF">FG384_15925</name>
</gene>
<dbReference type="EMBL" id="VDGI01000020">
    <property type="protein sequence ID" value="TQR18423.1"/>
    <property type="molecule type" value="Genomic_DNA"/>
</dbReference>
<organism evidence="2 3">
    <name type="scientific">Psychrobacillus vulpis</name>
    <dbReference type="NCBI Taxonomy" id="2325572"/>
    <lineage>
        <taxon>Bacteria</taxon>
        <taxon>Bacillati</taxon>
        <taxon>Bacillota</taxon>
        <taxon>Bacilli</taxon>
        <taxon>Bacillales</taxon>
        <taxon>Bacillaceae</taxon>
        <taxon>Psychrobacillus</taxon>
    </lineage>
</organism>
<dbReference type="CDD" id="cd06587">
    <property type="entry name" value="VOC"/>
    <property type="match status" value="1"/>
</dbReference>
<name>A0A544TLS4_9BACI</name>